<organism evidence="13 14">
    <name type="scientific">Hymenobacter wooponensis</name>
    <dbReference type="NCBI Taxonomy" id="1525360"/>
    <lineage>
        <taxon>Bacteria</taxon>
        <taxon>Pseudomonadati</taxon>
        <taxon>Bacteroidota</taxon>
        <taxon>Cytophagia</taxon>
        <taxon>Cytophagales</taxon>
        <taxon>Hymenobacteraceae</taxon>
        <taxon>Hymenobacter</taxon>
    </lineage>
</organism>
<keyword evidence="10" id="KW-0732">Signal</keyword>
<sequence length="1072" mass="115682">MKKSYTWRRGPFVACLPLLLLAGPAVTAVQARPAASAVAEWQLSGKVESKNGEGLPGVTVVLKGTTRGTTTGPDGTFTLAVPETAGTLVFSFIGFATQERPFTAAGNITVKLSEDSKSLDEVVVVGYGTQKKADVTGAIATLDASKLEERPILRVDQALVGQLAGVNVQQNTGLPGRGFNVQVRGNGSITANNQPLYVIDGFPLEGTSPNGNGNYATGSPLDNINPNDIQSIEVLKDAAAAAIYGSRAANGVVLVTTKRGKTGKPQINFNVYGGYSQMAKKLDLLKPDEWVERASEIINNNWVRSQPTTPGAPQRLANQTTAQRQAILGVTTINPSLMIDDRWYQPGHPGLDYIDWQDAIFRTGKVQNYQVSASGATNNVNYYVSGNYTDQEGIVIGVAYKRYSARANMEVKASDKLKFGLNISPSYAISNDPGVEGKDNLAQKFITMVPVAESSAGLYTNYGENPVYTWAGTSVSPVGELENRQQQTTVFRTLSTLFGDYEIVKNLRFRSTLNFDNTDSRAKSYIPNSRLVGSGAVGTFSGFRKQAFVNENTLAYNKVIANKHDVSALAGYAYNFFKTETDRLRSSGGFVNSAVTTLNGANNITGTGDNGTTETQNVLLSYFGRVQYAYEGKYLLTASVRRDGSSRFGQDKRWGVFPAVSAGWRISQENFMKGLPVISDLKVRGSFGMSGNNGIGDYSSIATLGVNPYTFGGVVASGQSPNKAPNALLRWEKSQTIDVGLDFGVIDNRISGSFDYYTKTSKDLLLNVPRPSASGYSSQLVNIGEVLNQGVELELRSRNVTGAFEWNTSLNLSHNRNKVVHLGEGDATIEIASPYGASSTLLMVGKPMFSFYAIQQTGILTQSDIDGGAPLIQGQTVGDPRFRDANGDGTINEKDRVIIGQPNPKFTWGITNNFTFRGFDLSVLVQGQQGGSLYSLIGRAIDNTNMGYNQNVLGLQRDRWRSVDDPGAGERGKAQANFTPLKSDSWLYSTNYYRVRNITLGYNLGNLVPKTIMQGARIYVSAENFFGHDTYRGGYNVDATNSDTGGSGFSVGTDYGGLPLTKSMTLGLNLTF</sequence>
<feature type="domain" description="TonB-dependent receptor plug" evidence="12">
    <location>
        <begin position="132"/>
        <end position="252"/>
    </location>
</feature>
<dbReference type="GO" id="GO:0009279">
    <property type="term" value="C:cell outer membrane"/>
    <property type="evidence" value="ECO:0007669"/>
    <property type="project" value="UniProtKB-SubCell"/>
</dbReference>
<evidence type="ECO:0000313" key="13">
    <source>
        <dbReference type="EMBL" id="TGD80718.1"/>
    </source>
</evidence>
<name>A0A4Z0MN35_9BACT</name>
<dbReference type="Pfam" id="PF07715">
    <property type="entry name" value="Plug"/>
    <property type="match status" value="1"/>
</dbReference>
<dbReference type="InterPro" id="IPR039426">
    <property type="entry name" value="TonB-dep_rcpt-like"/>
</dbReference>
<evidence type="ECO:0000256" key="1">
    <source>
        <dbReference type="ARBA" id="ARBA00004571"/>
    </source>
</evidence>
<dbReference type="InterPro" id="IPR008969">
    <property type="entry name" value="CarboxyPept-like_regulatory"/>
</dbReference>
<evidence type="ECO:0000256" key="3">
    <source>
        <dbReference type="ARBA" id="ARBA00022452"/>
    </source>
</evidence>
<dbReference type="AlphaFoldDB" id="A0A4Z0MN35"/>
<evidence type="ECO:0000313" key="14">
    <source>
        <dbReference type="Proteomes" id="UP000298284"/>
    </source>
</evidence>
<keyword evidence="2 8" id="KW-0813">Transport</keyword>
<feature type="signal peptide" evidence="10">
    <location>
        <begin position="1"/>
        <end position="27"/>
    </location>
</feature>
<keyword evidence="5 9" id="KW-0798">TonB box</keyword>
<dbReference type="Proteomes" id="UP000298284">
    <property type="component" value="Unassembled WGS sequence"/>
</dbReference>
<dbReference type="NCBIfam" id="TIGR04056">
    <property type="entry name" value="OMP_RagA_SusC"/>
    <property type="match status" value="1"/>
</dbReference>
<dbReference type="Gene3D" id="2.170.130.10">
    <property type="entry name" value="TonB-dependent receptor, plug domain"/>
    <property type="match status" value="1"/>
</dbReference>
<dbReference type="InterPro" id="IPR023997">
    <property type="entry name" value="TonB-dep_OMP_SusC/RagA_CS"/>
</dbReference>
<dbReference type="Pfam" id="PF13715">
    <property type="entry name" value="CarbopepD_reg_2"/>
    <property type="match status" value="1"/>
</dbReference>
<comment type="similarity">
    <text evidence="8 9">Belongs to the TonB-dependent receptor family.</text>
</comment>
<proteinExistence type="inferred from homology"/>
<evidence type="ECO:0000256" key="4">
    <source>
        <dbReference type="ARBA" id="ARBA00022692"/>
    </source>
</evidence>
<protein>
    <submittedName>
        <fullName evidence="13">TonB-dependent receptor</fullName>
    </submittedName>
</protein>
<comment type="subcellular location">
    <subcellularLocation>
        <location evidence="1 8">Cell outer membrane</location>
        <topology evidence="1 8">Multi-pass membrane protein</topology>
    </subcellularLocation>
</comment>
<dbReference type="Gene3D" id="2.60.40.1120">
    <property type="entry name" value="Carboxypeptidase-like, regulatory domain"/>
    <property type="match status" value="1"/>
</dbReference>
<dbReference type="InterPro" id="IPR012910">
    <property type="entry name" value="Plug_dom"/>
</dbReference>
<dbReference type="InterPro" id="IPR000531">
    <property type="entry name" value="Beta-barrel_TonB"/>
</dbReference>
<evidence type="ECO:0000256" key="7">
    <source>
        <dbReference type="ARBA" id="ARBA00023237"/>
    </source>
</evidence>
<evidence type="ECO:0000256" key="6">
    <source>
        <dbReference type="ARBA" id="ARBA00023136"/>
    </source>
</evidence>
<evidence type="ECO:0000256" key="5">
    <source>
        <dbReference type="ARBA" id="ARBA00023077"/>
    </source>
</evidence>
<gene>
    <name evidence="13" type="ORF">EU557_12960</name>
</gene>
<dbReference type="SUPFAM" id="SSF49464">
    <property type="entry name" value="Carboxypeptidase regulatory domain-like"/>
    <property type="match status" value="1"/>
</dbReference>
<evidence type="ECO:0000259" key="11">
    <source>
        <dbReference type="Pfam" id="PF00593"/>
    </source>
</evidence>
<dbReference type="OrthoDB" id="9768177at2"/>
<dbReference type="Gene3D" id="2.40.170.20">
    <property type="entry name" value="TonB-dependent receptor, beta-barrel domain"/>
    <property type="match status" value="1"/>
</dbReference>
<dbReference type="Pfam" id="PF00593">
    <property type="entry name" value="TonB_dep_Rec_b-barrel"/>
    <property type="match status" value="1"/>
</dbReference>
<dbReference type="RefSeq" id="WP_135530861.1">
    <property type="nucleotide sequence ID" value="NZ_SRKZ01000003.1"/>
</dbReference>
<dbReference type="InterPro" id="IPR037066">
    <property type="entry name" value="Plug_dom_sf"/>
</dbReference>
<keyword evidence="3 8" id="KW-1134">Transmembrane beta strand</keyword>
<keyword evidence="7 8" id="KW-0998">Cell outer membrane</keyword>
<evidence type="ECO:0000256" key="8">
    <source>
        <dbReference type="PROSITE-ProRule" id="PRU01360"/>
    </source>
</evidence>
<evidence type="ECO:0000256" key="10">
    <source>
        <dbReference type="SAM" id="SignalP"/>
    </source>
</evidence>
<evidence type="ECO:0000256" key="9">
    <source>
        <dbReference type="RuleBase" id="RU003357"/>
    </source>
</evidence>
<evidence type="ECO:0000259" key="12">
    <source>
        <dbReference type="Pfam" id="PF07715"/>
    </source>
</evidence>
<comment type="caution">
    <text evidence="13">The sequence shown here is derived from an EMBL/GenBank/DDBJ whole genome shotgun (WGS) entry which is preliminary data.</text>
</comment>
<dbReference type="FunFam" id="2.170.130.10:FF:000008">
    <property type="entry name" value="SusC/RagA family TonB-linked outer membrane protein"/>
    <property type="match status" value="1"/>
</dbReference>
<evidence type="ECO:0000256" key="2">
    <source>
        <dbReference type="ARBA" id="ARBA00022448"/>
    </source>
</evidence>
<keyword evidence="14" id="KW-1185">Reference proteome</keyword>
<dbReference type="NCBIfam" id="TIGR04057">
    <property type="entry name" value="SusC_RagA_signa"/>
    <property type="match status" value="1"/>
</dbReference>
<dbReference type="InterPro" id="IPR023996">
    <property type="entry name" value="TonB-dep_OMP_SusC/RagA"/>
</dbReference>
<keyword evidence="4 8" id="KW-0812">Transmembrane</keyword>
<keyword evidence="6 8" id="KW-0472">Membrane</keyword>
<dbReference type="PROSITE" id="PS52016">
    <property type="entry name" value="TONB_DEPENDENT_REC_3"/>
    <property type="match status" value="1"/>
</dbReference>
<dbReference type="SUPFAM" id="SSF56935">
    <property type="entry name" value="Porins"/>
    <property type="match status" value="1"/>
</dbReference>
<keyword evidence="13" id="KW-0675">Receptor</keyword>
<dbReference type="InterPro" id="IPR036942">
    <property type="entry name" value="Beta-barrel_TonB_sf"/>
</dbReference>
<accession>A0A4Z0MN35</accession>
<dbReference type="EMBL" id="SRKZ01000003">
    <property type="protein sequence ID" value="TGD80718.1"/>
    <property type="molecule type" value="Genomic_DNA"/>
</dbReference>
<reference evidence="13 14" key="1">
    <citation type="submission" date="2019-04" db="EMBL/GenBank/DDBJ databases">
        <authorList>
            <person name="Feng G."/>
            <person name="Zhang J."/>
            <person name="Zhu H."/>
        </authorList>
    </citation>
    <scope>NUCLEOTIDE SEQUENCE [LARGE SCALE GENOMIC DNA]</scope>
    <source>
        <strain evidence="13 14">JCM 19491</strain>
    </source>
</reference>
<feature type="domain" description="TonB-dependent receptor-like beta-barrel" evidence="11">
    <location>
        <begin position="461"/>
        <end position="814"/>
    </location>
</feature>
<feature type="chain" id="PRO_5021365722" evidence="10">
    <location>
        <begin position="28"/>
        <end position="1072"/>
    </location>
</feature>